<dbReference type="InterPro" id="IPR027413">
    <property type="entry name" value="GROEL-like_equatorial_sf"/>
</dbReference>
<dbReference type="InterPro" id="IPR002194">
    <property type="entry name" value="Chaperonin_TCP-1_CS"/>
</dbReference>
<sequence>MQSPVIVLNTSKQRETGHRAQMSNIAAGKTVADVVRTCLGPRAMLKMLLDPMGGITMTNDGFAILRECEVAHPAAKSMIELSRTQDDEVGDGTTSVIILAGEMLAIAAPFLERKIHPVVILRAFQKALEDSKEILREIAVPVDTTDRAKMLELIKSAIGTKFVNRWNDLMCELALTAVQTVVCREEDLDALHGVAMDADAPKASAAGEAAEDKPAVAAIADGAAASATAAGAADAPSAASDLGPASVSEAQASELSTAPKASAPDVDVREVDIKRFVRVEKVPGGEIEESRVLDGVMINKDVVHPKMRRHIENPRIILLDCPLEYKKGESQTNIEISRESDWSRVLEIEEEQIRSMCEKIAQLKPDLVITEKGVSDLAQHYLVKENITALRRMRKTDNNRIARATGARIVTSVDELKEQDVGTACGLFSVEKIGDEYFSFLTKCKNPKACTILLRGPGKDTLNEIDRNLQDAMCVARNVLFNPYLCPGGGATEMALSVQLAQRAKMNIDGIEQWPYGGVAEAMEVIPRTLIQNGGGNAIRTLTELRAKHAAGLTTWGVDGEKGVPVDMNEYGVWEPLAVKMQTVKTAIDSASLLLRVDDIVSGTAKKSD</sequence>
<evidence type="ECO:0000256" key="5">
    <source>
        <dbReference type="ARBA" id="ARBA00017187"/>
    </source>
</evidence>
<dbReference type="Proteomes" id="UP001140172">
    <property type="component" value="Unassembled WGS sequence"/>
</dbReference>
<comment type="caution">
    <text evidence="13">The sequence shown here is derived from an EMBL/GenBank/DDBJ whole genome shotgun (WGS) entry which is preliminary data.</text>
</comment>
<dbReference type="GO" id="GO:0005524">
    <property type="term" value="F:ATP binding"/>
    <property type="evidence" value="ECO:0007669"/>
    <property type="project" value="UniProtKB-KW"/>
</dbReference>
<dbReference type="SUPFAM" id="SSF48592">
    <property type="entry name" value="GroEL equatorial domain-like"/>
    <property type="match status" value="1"/>
</dbReference>
<feature type="compositionally biased region" description="Low complexity" evidence="12">
    <location>
        <begin position="235"/>
        <end position="245"/>
    </location>
</feature>
<dbReference type="GO" id="GO:0051082">
    <property type="term" value="F:unfolded protein binding"/>
    <property type="evidence" value="ECO:0007669"/>
    <property type="project" value="InterPro"/>
</dbReference>
<evidence type="ECO:0000256" key="10">
    <source>
        <dbReference type="RuleBase" id="RU004187"/>
    </source>
</evidence>
<protein>
    <recommendedName>
        <fullName evidence="5 11">T-complex protein 1 subunit gamma</fullName>
    </recommendedName>
</protein>
<dbReference type="GO" id="GO:0005832">
    <property type="term" value="C:chaperonin-containing T-complex"/>
    <property type="evidence" value="ECO:0007669"/>
    <property type="project" value="UniProtKB-ARBA"/>
</dbReference>
<dbReference type="Pfam" id="PF00118">
    <property type="entry name" value="Cpn60_TCP1"/>
    <property type="match status" value="2"/>
</dbReference>
<evidence type="ECO:0000313" key="13">
    <source>
        <dbReference type="EMBL" id="KAJ2786502.1"/>
    </source>
</evidence>
<dbReference type="SUPFAM" id="SSF52029">
    <property type="entry name" value="GroEL apical domain-like"/>
    <property type="match status" value="1"/>
</dbReference>
<evidence type="ECO:0000256" key="1">
    <source>
        <dbReference type="ARBA" id="ARBA00002912"/>
    </source>
</evidence>
<dbReference type="NCBIfam" id="TIGR02344">
    <property type="entry name" value="chap_CCT_gamma"/>
    <property type="match status" value="1"/>
</dbReference>
<reference evidence="13" key="1">
    <citation type="submission" date="2022-07" db="EMBL/GenBank/DDBJ databases">
        <title>Phylogenomic reconstructions and comparative analyses of Kickxellomycotina fungi.</title>
        <authorList>
            <person name="Reynolds N.K."/>
            <person name="Stajich J.E."/>
            <person name="Barry K."/>
            <person name="Grigoriev I.V."/>
            <person name="Crous P."/>
            <person name="Smith M.E."/>
        </authorList>
    </citation>
    <scope>NUCLEOTIDE SEQUENCE</scope>
    <source>
        <strain evidence="13">BCRC 34489</strain>
    </source>
</reference>
<evidence type="ECO:0000313" key="14">
    <source>
        <dbReference type="Proteomes" id="UP001140172"/>
    </source>
</evidence>
<evidence type="ECO:0000256" key="11">
    <source>
        <dbReference type="RuleBase" id="RU004191"/>
    </source>
</evidence>
<dbReference type="InterPro" id="IPR012719">
    <property type="entry name" value="Chap_CCT_gamma"/>
</dbReference>
<dbReference type="EMBL" id="JANBUM010000058">
    <property type="protein sequence ID" value="KAJ2786502.1"/>
    <property type="molecule type" value="Genomic_DNA"/>
</dbReference>
<dbReference type="PROSITE" id="PS00995">
    <property type="entry name" value="TCP1_3"/>
    <property type="match status" value="1"/>
</dbReference>
<dbReference type="AlphaFoldDB" id="A0A9W8LMX2"/>
<dbReference type="InterPro" id="IPR002423">
    <property type="entry name" value="Cpn60/GroEL/TCP-1"/>
</dbReference>
<comment type="subunit">
    <text evidence="4">Component of the T-complex protein 1 (TCP1) complex.</text>
</comment>
<evidence type="ECO:0000256" key="12">
    <source>
        <dbReference type="SAM" id="MobiDB-lite"/>
    </source>
</evidence>
<evidence type="ECO:0000256" key="3">
    <source>
        <dbReference type="ARBA" id="ARBA00008020"/>
    </source>
</evidence>
<keyword evidence="14" id="KW-1185">Reference proteome</keyword>
<evidence type="ECO:0000256" key="2">
    <source>
        <dbReference type="ARBA" id="ARBA00004496"/>
    </source>
</evidence>
<gene>
    <name evidence="13" type="primary">CCT3</name>
    <name evidence="13" type="ORF">GGI15_001466</name>
</gene>
<dbReference type="CDD" id="cd03337">
    <property type="entry name" value="TCP1_gamma"/>
    <property type="match status" value="1"/>
</dbReference>
<dbReference type="Gene3D" id="3.50.7.10">
    <property type="entry name" value="GroEL"/>
    <property type="match status" value="1"/>
</dbReference>
<comment type="function">
    <text evidence="1">Molecular chaperone; assists the folding of proteins upon ATP hydrolysis.</text>
</comment>
<comment type="similarity">
    <text evidence="3 10">Belongs to the TCP-1 chaperonin family.</text>
</comment>
<dbReference type="Gene3D" id="1.10.560.10">
    <property type="entry name" value="GroEL-like equatorial domain"/>
    <property type="match status" value="2"/>
</dbReference>
<dbReference type="InterPro" id="IPR027410">
    <property type="entry name" value="TCP-1-like_intermed_sf"/>
</dbReference>
<dbReference type="InterPro" id="IPR017998">
    <property type="entry name" value="Chaperone_TCP-1"/>
</dbReference>
<dbReference type="PROSITE" id="PS00750">
    <property type="entry name" value="TCP1_1"/>
    <property type="match status" value="1"/>
</dbReference>
<evidence type="ECO:0000256" key="6">
    <source>
        <dbReference type="ARBA" id="ARBA00022490"/>
    </source>
</evidence>
<dbReference type="SUPFAM" id="SSF54849">
    <property type="entry name" value="GroEL-intermediate domain like"/>
    <property type="match status" value="2"/>
</dbReference>
<dbReference type="InterPro" id="IPR027409">
    <property type="entry name" value="GroEL-like_apical_dom_sf"/>
</dbReference>
<dbReference type="PRINTS" id="PR00304">
    <property type="entry name" value="TCOMPLEXTCP1"/>
</dbReference>
<keyword evidence="6" id="KW-0963">Cytoplasm</keyword>
<evidence type="ECO:0000256" key="9">
    <source>
        <dbReference type="ARBA" id="ARBA00023186"/>
    </source>
</evidence>
<dbReference type="FunFam" id="3.50.7.10:FF:000005">
    <property type="entry name" value="T-complex protein 1 subunit gamma"/>
    <property type="match status" value="1"/>
</dbReference>
<dbReference type="GO" id="GO:0140662">
    <property type="term" value="F:ATP-dependent protein folding chaperone"/>
    <property type="evidence" value="ECO:0007669"/>
    <property type="project" value="InterPro"/>
</dbReference>
<keyword evidence="7 10" id="KW-0547">Nucleotide-binding</keyword>
<organism evidence="13 14">
    <name type="scientific">Coemansia interrupta</name>
    <dbReference type="NCBI Taxonomy" id="1126814"/>
    <lineage>
        <taxon>Eukaryota</taxon>
        <taxon>Fungi</taxon>
        <taxon>Fungi incertae sedis</taxon>
        <taxon>Zoopagomycota</taxon>
        <taxon>Kickxellomycotina</taxon>
        <taxon>Kickxellomycetes</taxon>
        <taxon>Kickxellales</taxon>
        <taxon>Kickxellaceae</taxon>
        <taxon>Coemansia</taxon>
    </lineage>
</organism>
<evidence type="ECO:0000256" key="4">
    <source>
        <dbReference type="ARBA" id="ARBA00011381"/>
    </source>
</evidence>
<keyword evidence="9 10" id="KW-0143">Chaperone</keyword>
<keyword evidence="8 10" id="KW-0067">ATP-binding</keyword>
<dbReference type="GO" id="GO:0016887">
    <property type="term" value="F:ATP hydrolysis activity"/>
    <property type="evidence" value="ECO:0007669"/>
    <property type="project" value="InterPro"/>
</dbReference>
<dbReference type="OrthoDB" id="10248520at2759"/>
<name>A0A9W8LMX2_9FUNG</name>
<dbReference type="PANTHER" id="PTHR11353">
    <property type="entry name" value="CHAPERONIN"/>
    <property type="match status" value="1"/>
</dbReference>
<proteinExistence type="inferred from homology"/>
<comment type="subcellular location">
    <subcellularLocation>
        <location evidence="2">Cytoplasm</location>
    </subcellularLocation>
</comment>
<evidence type="ECO:0000256" key="8">
    <source>
        <dbReference type="ARBA" id="ARBA00022840"/>
    </source>
</evidence>
<accession>A0A9W8LMX2</accession>
<feature type="region of interest" description="Disordered" evidence="12">
    <location>
        <begin position="235"/>
        <end position="263"/>
    </location>
</feature>
<dbReference type="FunFam" id="1.10.560.10:FF:000085">
    <property type="entry name" value="T-complex protein 1 subunit gamma"/>
    <property type="match status" value="1"/>
</dbReference>
<evidence type="ECO:0000256" key="7">
    <source>
        <dbReference type="ARBA" id="ARBA00022741"/>
    </source>
</evidence>